<dbReference type="AlphaFoldDB" id="A0A934V7C7"/>
<name>A0A934V7C7_9PSEU</name>
<feature type="domain" description="HTH tetR-type" evidence="5">
    <location>
        <begin position="18"/>
        <end position="78"/>
    </location>
</feature>
<gene>
    <name evidence="6" type="ORF">JHE00_22500</name>
</gene>
<keyword evidence="3" id="KW-0804">Transcription</keyword>
<dbReference type="InterPro" id="IPR009057">
    <property type="entry name" value="Homeodomain-like_sf"/>
</dbReference>
<reference evidence="6" key="1">
    <citation type="submission" date="2020-12" db="EMBL/GenBank/DDBJ databases">
        <title>Prauserella sp. ASG 168, a novel actinomycete isolated from cave rock.</title>
        <authorList>
            <person name="Suriyachadkun C."/>
        </authorList>
    </citation>
    <scope>NUCLEOTIDE SEQUENCE</scope>
    <source>
        <strain evidence="6">ASG 168</strain>
    </source>
</reference>
<dbReference type="SUPFAM" id="SSF46689">
    <property type="entry name" value="Homeodomain-like"/>
    <property type="match status" value="1"/>
</dbReference>
<proteinExistence type="predicted"/>
<evidence type="ECO:0000256" key="2">
    <source>
        <dbReference type="ARBA" id="ARBA00023125"/>
    </source>
</evidence>
<dbReference type="PANTHER" id="PTHR30055:SF238">
    <property type="entry name" value="MYCOFACTOCIN BIOSYNTHESIS TRANSCRIPTIONAL REGULATOR MFTR-RELATED"/>
    <property type="match status" value="1"/>
</dbReference>
<evidence type="ECO:0000256" key="4">
    <source>
        <dbReference type="PROSITE-ProRule" id="PRU00335"/>
    </source>
</evidence>
<keyword evidence="1" id="KW-0805">Transcription regulation</keyword>
<feature type="DNA-binding region" description="H-T-H motif" evidence="4">
    <location>
        <begin position="41"/>
        <end position="60"/>
    </location>
</feature>
<evidence type="ECO:0000313" key="7">
    <source>
        <dbReference type="Proteomes" id="UP000635245"/>
    </source>
</evidence>
<protein>
    <submittedName>
        <fullName evidence="6">TetR family transcriptional regulator</fullName>
    </submittedName>
</protein>
<dbReference type="EMBL" id="JAENJH010000006">
    <property type="protein sequence ID" value="MBK1787105.1"/>
    <property type="molecule type" value="Genomic_DNA"/>
</dbReference>
<dbReference type="PRINTS" id="PR00455">
    <property type="entry name" value="HTHTETR"/>
</dbReference>
<dbReference type="Proteomes" id="UP000635245">
    <property type="component" value="Unassembled WGS sequence"/>
</dbReference>
<keyword evidence="2 4" id="KW-0238">DNA-binding</keyword>
<dbReference type="PROSITE" id="PS50977">
    <property type="entry name" value="HTH_TETR_2"/>
    <property type="match status" value="1"/>
</dbReference>
<sequence length="202" mass="21984">MTGSPARTGANLGGRPAATSAHKLAEVAQELFLDKGFSETSVDDIAAAAGVSGRTFFRYFATKADVLWINTPIELDRVREGLEAAPAGERYQDTLCLVVPTAYVHSPRERVWALQRAELVIREPAVQAPMSPHLADFRDVVAAFVARRLDCDPADMVPVAVSASALSATMTAHEYWVSHPSEDLPSLIERMLRLMLPRLDGV</sequence>
<dbReference type="Gene3D" id="1.10.357.10">
    <property type="entry name" value="Tetracycline Repressor, domain 2"/>
    <property type="match status" value="1"/>
</dbReference>
<dbReference type="Pfam" id="PF17754">
    <property type="entry name" value="TetR_C_14"/>
    <property type="match status" value="1"/>
</dbReference>
<dbReference type="GO" id="GO:0003700">
    <property type="term" value="F:DNA-binding transcription factor activity"/>
    <property type="evidence" value="ECO:0007669"/>
    <property type="project" value="TreeGrafter"/>
</dbReference>
<evidence type="ECO:0000256" key="3">
    <source>
        <dbReference type="ARBA" id="ARBA00023163"/>
    </source>
</evidence>
<dbReference type="Gene3D" id="1.10.10.60">
    <property type="entry name" value="Homeodomain-like"/>
    <property type="match status" value="1"/>
</dbReference>
<evidence type="ECO:0000256" key="1">
    <source>
        <dbReference type="ARBA" id="ARBA00023015"/>
    </source>
</evidence>
<dbReference type="PROSITE" id="PS01081">
    <property type="entry name" value="HTH_TETR_1"/>
    <property type="match status" value="1"/>
</dbReference>
<dbReference type="Pfam" id="PF00440">
    <property type="entry name" value="TetR_N"/>
    <property type="match status" value="1"/>
</dbReference>
<dbReference type="PANTHER" id="PTHR30055">
    <property type="entry name" value="HTH-TYPE TRANSCRIPTIONAL REGULATOR RUTR"/>
    <property type="match status" value="1"/>
</dbReference>
<dbReference type="InterPro" id="IPR001647">
    <property type="entry name" value="HTH_TetR"/>
</dbReference>
<evidence type="ECO:0000313" key="6">
    <source>
        <dbReference type="EMBL" id="MBK1787105.1"/>
    </source>
</evidence>
<evidence type="ECO:0000259" key="5">
    <source>
        <dbReference type="PROSITE" id="PS50977"/>
    </source>
</evidence>
<dbReference type="InterPro" id="IPR050109">
    <property type="entry name" value="HTH-type_TetR-like_transc_reg"/>
</dbReference>
<accession>A0A934V7C7</accession>
<dbReference type="InterPro" id="IPR023772">
    <property type="entry name" value="DNA-bd_HTH_TetR-type_CS"/>
</dbReference>
<dbReference type="RefSeq" id="WP_200321383.1">
    <property type="nucleotide sequence ID" value="NZ_JAENJH010000006.1"/>
</dbReference>
<dbReference type="InterPro" id="IPR041347">
    <property type="entry name" value="MftR_C"/>
</dbReference>
<dbReference type="GO" id="GO:0000976">
    <property type="term" value="F:transcription cis-regulatory region binding"/>
    <property type="evidence" value="ECO:0007669"/>
    <property type="project" value="TreeGrafter"/>
</dbReference>
<comment type="caution">
    <text evidence="6">The sequence shown here is derived from an EMBL/GenBank/DDBJ whole genome shotgun (WGS) entry which is preliminary data.</text>
</comment>
<organism evidence="6 7">
    <name type="scientific">Prauserella cavernicola</name>
    <dbReference type="NCBI Taxonomy" id="2800127"/>
    <lineage>
        <taxon>Bacteria</taxon>
        <taxon>Bacillati</taxon>
        <taxon>Actinomycetota</taxon>
        <taxon>Actinomycetes</taxon>
        <taxon>Pseudonocardiales</taxon>
        <taxon>Pseudonocardiaceae</taxon>
        <taxon>Prauserella</taxon>
    </lineage>
</organism>
<keyword evidence="7" id="KW-1185">Reference proteome</keyword>